<dbReference type="GO" id="GO:0005829">
    <property type="term" value="C:cytosol"/>
    <property type="evidence" value="ECO:0007669"/>
    <property type="project" value="TreeGrafter"/>
</dbReference>
<dbReference type="PROSITE" id="PS50042">
    <property type="entry name" value="CNMP_BINDING_3"/>
    <property type="match status" value="1"/>
</dbReference>
<dbReference type="CDD" id="cd00038">
    <property type="entry name" value="CAP_ED"/>
    <property type="match status" value="1"/>
</dbReference>
<dbReference type="PANTHER" id="PTHR24567:SF74">
    <property type="entry name" value="HTH-TYPE TRANSCRIPTIONAL REGULATOR ARCR"/>
    <property type="match status" value="1"/>
</dbReference>
<dbReference type="InterPro" id="IPR036390">
    <property type="entry name" value="WH_DNA-bd_sf"/>
</dbReference>
<dbReference type="GO" id="GO:0016301">
    <property type="term" value="F:kinase activity"/>
    <property type="evidence" value="ECO:0007669"/>
    <property type="project" value="UniProtKB-KW"/>
</dbReference>
<feature type="domain" description="HTH crp-type" evidence="5">
    <location>
        <begin position="146"/>
        <end position="220"/>
    </location>
</feature>
<organism evidence="6 7">
    <name type="scientific">Cohaesibacter gelatinilyticus</name>
    <dbReference type="NCBI Taxonomy" id="372072"/>
    <lineage>
        <taxon>Bacteria</taxon>
        <taxon>Pseudomonadati</taxon>
        <taxon>Pseudomonadota</taxon>
        <taxon>Alphaproteobacteria</taxon>
        <taxon>Hyphomicrobiales</taxon>
        <taxon>Cohaesibacteraceae</taxon>
    </lineage>
</organism>
<dbReference type="AlphaFoldDB" id="A0A285PHU4"/>
<keyword evidence="3" id="KW-0804">Transcription</keyword>
<keyword evidence="2" id="KW-0238">DNA-binding</keyword>
<dbReference type="RefSeq" id="WP_141401282.1">
    <property type="nucleotide sequence ID" value="NZ_OBEL01000006.1"/>
</dbReference>
<evidence type="ECO:0000259" key="5">
    <source>
        <dbReference type="PROSITE" id="PS51063"/>
    </source>
</evidence>
<keyword evidence="7" id="KW-1185">Reference proteome</keyword>
<dbReference type="SMART" id="SM00100">
    <property type="entry name" value="cNMP"/>
    <property type="match status" value="1"/>
</dbReference>
<name>A0A285PHU4_9HYPH</name>
<dbReference type="InterPro" id="IPR012318">
    <property type="entry name" value="HTH_CRP"/>
</dbReference>
<dbReference type="OrthoDB" id="190787at2"/>
<dbReference type="Pfam" id="PF13545">
    <property type="entry name" value="HTH_Crp_2"/>
    <property type="match status" value="1"/>
</dbReference>
<evidence type="ECO:0000313" key="6">
    <source>
        <dbReference type="EMBL" id="SNZ20843.1"/>
    </source>
</evidence>
<dbReference type="InterPro" id="IPR036388">
    <property type="entry name" value="WH-like_DNA-bd_sf"/>
</dbReference>
<evidence type="ECO:0000256" key="1">
    <source>
        <dbReference type="ARBA" id="ARBA00023015"/>
    </source>
</evidence>
<dbReference type="SUPFAM" id="SSF46785">
    <property type="entry name" value="Winged helix' DNA-binding domain"/>
    <property type="match status" value="1"/>
</dbReference>
<dbReference type="PROSITE" id="PS51063">
    <property type="entry name" value="HTH_CRP_2"/>
    <property type="match status" value="1"/>
</dbReference>
<proteinExistence type="predicted"/>
<sequence>MQTSELLHQVPLFNGLDEQIIDHFCAHTNQRQIKKGTMICAPDDVAHNFYIVQSGWVKLFRDTQDGQEAVLDILSTFGMFGENSLFGKSDYGWYAEAVEDTTLFSIPVSILKEAIKNHQGVAVNMITAMSEHRRKLDGEIERFMLQNAPQRVGCFLLKLVPQSAWDGETPCPPINLPYNKALVATRLGMTPETFSRALKALKKNTDITVKQSTIHIDDVDSLTSYSCQACSSFFPCDGDDEERD</sequence>
<evidence type="ECO:0000313" key="7">
    <source>
        <dbReference type="Proteomes" id="UP000219439"/>
    </source>
</evidence>
<evidence type="ECO:0000259" key="4">
    <source>
        <dbReference type="PROSITE" id="PS50042"/>
    </source>
</evidence>
<dbReference type="InterPro" id="IPR000595">
    <property type="entry name" value="cNMP-bd_dom"/>
</dbReference>
<protein>
    <submittedName>
        <fullName evidence="6">cAMP-binding domain of CRP or a regulatory subunit of cAMP-dependent protein kinases</fullName>
    </submittedName>
</protein>
<feature type="domain" description="Cyclic nucleotide-binding" evidence="4">
    <location>
        <begin position="12"/>
        <end position="115"/>
    </location>
</feature>
<dbReference type="Gene3D" id="1.10.10.10">
    <property type="entry name" value="Winged helix-like DNA-binding domain superfamily/Winged helix DNA-binding domain"/>
    <property type="match status" value="1"/>
</dbReference>
<evidence type="ECO:0000256" key="3">
    <source>
        <dbReference type="ARBA" id="ARBA00023163"/>
    </source>
</evidence>
<keyword evidence="6" id="KW-0418">Kinase</keyword>
<gene>
    <name evidence="6" type="ORF">SAMN06265368_3954</name>
</gene>
<reference evidence="6 7" key="1">
    <citation type="submission" date="2017-09" db="EMBL/GenBank/DDBJ databases">
        <authorList>
            <person name="Ehlers B."/>
            <person name="Leendertz F.H."/>
        </authorList>
    </citation>
    <scope>NUCLEOTIDE SEQUENCE [LARGE SCALE GENOMIC DNA]</scope>
    <source>
        <strain evidence="6 7">DSM 18289</strain>
    </source>
</reference>
<dbReference type="Pfam" id="PF00027">
    <property type="entry name" value="cNMP_binding"/>
    <property type="match status" value="1"/>
</dbReference>
<dbReference type="InterPro" id="IPR018490">
    <property type="entry name" value="cNMP-bd_dom_sf"/>
</dbReference>
<keyword evidence="1" id="KW-0805">Transcription regulation</keyword>
<evidence type="ECO:0000256" key="2">
    <source>
        <dbReference type="ARBA" id="ARBA00023125"/>
    </source>
</evidence>
<dbReference type="GO" id="GO:0003700">
    <property type="term" value="F:DNA-binding transcription factor activity"/>
    <property type="evidence" value="ECO:0007669"/>
    <property type="project" value="TreeGrafter"/>
</dbReference>
<dbReference type="InterPro" id="IPR014710">
    <property type="entry name" value="RmlC-like_jellyroll"/>
</dbReference>
<dbReference type="Proteomes" id="UP000219439">
    <property type="component" value="Unassembled WGS sequence"/>
</dbReference>
<dbReference type="Gene3D" id="2.60.120.10">
    <property type="entry name" value="Jelly Rolls"/>
    <property type="match status" value="1"/>
</dbReference>
<keyword evidence="6" id="KW-0808">Transferase</keyword>
<accession>A0A285PHU4</accession>
<dbReference type="EMBL" id="OBEL01000006">
    <property type="protein sequence ID" value="SNZ20843.1"/>
    <property type="molecule type" value="Genomic_DNA"/>
</dbReference>
<dbReference type="InterPro" id="IPR050397">
    <property type="entry name" value="Env_Response_Regulators"/>
</dbReference>
<dbReference type="PANTHER" id="PTHR24567">
    <property type="entry name" value="CRP FAMILY TRANSCRIPTIONAL REGULATORY PROTEIN"/>
    <property type="match status" value="1"/>
</dbReference>
<dbReference type="SUPFAM" id="SSF51206">
    <property type="entry name" value="cAMP-binding domain-like"/>
    <property type="match status" value="1"/>
</dbReference>
<dbReference type="GO" id="GO:0003677">
    <property type="term" value="F:DNA binding"/>
    <property type="evidence" value="ECO:0007669"/>
    <property type="project" value="UniProtKB-KW"/>
</dbReference>